<proteinExistence type="predicted"/>
<feature type="compositionally biased region" description="Low complexity" evidence="2">
    <location>
        <begin position="346"/>
        <end position="355"/>
    </location>
</feature>
<feature type="compositionally biased region" description="Polar residues" evidence="2">
    <location>
        <begin position="335"/>
        <end position="344"/>
    </location>
</feature>
<comment type="caution">
    <text evidence="4">The sequence shown here is derived from an EMBL/GenBank/DDBJ whole genome shotgun (WGS) entry which is preliminary data.</text>
</comment>
<feature type="compositionally biased region" description="Acidic residues" evidence="2">
    <location>
        <begin position="356"/>
        <end position="368"/>
    </location>
</feature>
<gene>
    <name evidence="4" type="ORF">RJ640_014818</name>
</gene>
<name>A0AA88U540_9ASTE</name>
<dbReference type="SMART" id="SM00184">
    <property type="entry name" value="RING"/>
    <property type="match status" value="1"/>
</dbReference>
<keyword evidence="1" id="KW-0862">Zinc</keyword>
<evidence type="ECO:0000313" key="4">
    <source>
        <dbReference type="EMBL" id="KAK2970830.1"/>
    </source>
</evidence>
<dbReference type="PANTHER" id="PTHR46798:SF3">
    <property type="entry name" value="RING FINGER FAMILY PROTEIN"/>
    <property type="match status" value="1"/>
</dbReference>
<accession>A0AA88U540</accession>
<dbReference type="AlphaFoldDB" id="A0AA88U540"/>
<evidence type="ECO:0000256" key="1">
    <source>
        <dbReference type="PROSITE-ProRule" id="PRU00175"/>
    </source>
</evidence>
<dbReference type="GO" id="GO:0004842">
    <property type="term" value="F:ubiquitin-protein transferase activity"/>
    <property type="evidence" value="ECO:0007669"/>
    <property type="project" value="InterPro"/>
</dbReference>
<evidence type="ECO:0000259" key="3">
    <source>
        <dbReference type="PROSITE" id="PS50089"/>
    </source>
</evidence>
<dbReference type="PANTHER" id="PTHR46798">
    <property type="entry name" value="OS09G0511500 PROTEIN"/>
    <property type="match status" value="1"/>
</dbReference>
<dbReference type="InterPro" id="IPR001841">
    <property type="entry name" value="Znf_RING"/>
</dbReference>
<organism evidence="4 5">
    <name type="scientific">Escallonia rubra</name>
    <dbReference type="NCBI Taxonomy" id="112253"/>
    <lineage>
        <taxon>Eukaryota</taxon>
        <taxon>Viridiplantae</taxon>
        <taxon>Streptophyta</taxon>
        <taxon>Embryophyta</taxon>
        <taxon>Tracheophyta</taxon>
        <taxon>Spermatophyta</taxon>
        <taxon>Magnoliopsida</taxon>
        <taxon>eudicotyledons</taxon>
        <taxon>Gunneridae</taxon>
        <taxon>Pentapetalae</taxon>
        <taxon>asterids</taxon>
        <taxon>campanulids</taxon>
        <taxon>Escalloniales</taxon>
        <taxon>Escalloniaceae</taxon>
        <taxon>Escallonia</taxon>
    </lineage>
</organism>
<feature type="domain" description="RING-type" evidence="3">
    <location>
        <begin position="15"/>
        <end position="60"/>
    </location>
</feature>
<dbReference type="GO" id="GO:0008270">
    <property type="term" value="F:zinc ion binding"/>
    <property type="evidence" value="ECO:0007669"/>
    <property type="project" value="UniProtKB-KW"/>
</dbReference>
<protein>
    <recommendedName>
        <fullName evidence="3">RING-type domain-containing protein</fullName>
    </recommendedName>
</protein>
<dbReference type="SUPFAM" id="SSF57850">
    <property type="entry name" value="RING/U-box"/>
    <property type="match status" value="1"/>
</dbReference>
<sequence length="380" mass="41379">MAAINTTTTSSTPQCSICLDDVVDNGGRSTAKLQCGHAFHLDCIGSQFNVKGVMQCPNCRATEDGLWMFAAGGFEQSINIEHVEHAADDAYEMDSADLHWCMLHGFGGHRLGIARERMDNYSSGTFLRLLLTADYCSSSLVAIRTEIISSNALRWCRCRCPYGPQWEANLEYASYVRPFRTQPWTSGYLRPGSIPDIHVHQHSWMTPPHYSQVGNTMSAANQGSNAHVWASRRPLYYTACHGAIPLDQEIARRFAASSSDGQAVGPRGQGASSSNPSHPSGGYGPAIRTIRVVRQQPYSHFPSPALRASMLARARSYPNSAEPAPASYPLDLNLSPASSLTDAPSPQEQLQQPLEDATEAVPEEDGADDPAGYNMDPSFP</sequence>
<dbReference type="PROSITE" id="PS50089">
    <property type="entry name" value="ZF_RING_2"/>
    <property type="match status" value="1"/>
</dbReference>
<keyword evidence="5" id="KW-1185">Reference proteome</keyword>
<feature type="region of interest" description="Disordered" evidence="2">
    <location>
        <begin position="318"/>
        <end position="380"/>
    </location>
</feature>
<evidence type="ECO:0000256" key="2">
    <source>
        <dbReference type="SAM" id="MobiDB-lite"/>
    </source>
</evidence>
<keyword evidence="1" id="KW-0479">Metal-binding</keyword>
<keyword evidence="1" id="KW-0863">Zinc-finger</keyword>
<evidence type="ECO:0000313" key="5">
    <source>
        <dbReference type="Proteomes" id="UP001187471"/>
    </source>
</evidence>
<reference evidence="4" key="1">
    <citation type="submission" date="2022-12" db="EMBL/GenBank/DDBJ databases">
        <title>Draft genome assemblies for two species of Escallonia (Escalloniales).</title>
        <authorList>
            <person name="Chanderbali A."/>
            <person name="Dervinis C."/>
            <person name="Anghel I."/>
            <person name="Soltis D."/>
            <person name="Soltis P."/>
            <person name="Zapata F."/>
        </authorList>
    </citation>
    <scope>NUCLEOTIDE SEQUENCE</scope>
    <source>
        <strain evidence="4">UCBG92.1500</strain>
        <tissue evidence="4">Leaf</tissue>
    </source>
</reference>
<dbReference type="InterPro" id="IPR044274">
    <property type="entry name" value="RFI2"/>
</dbReference>
<dbReference type="InterPro" id="IPR013083">
    <property type="entry name" value="Znf_RING/FYVE/PHD"/>
</dbReference>
<feature type="region of interest" description="Disordered" evidence="2">
    <location>
        <begin position="257"/>
        <end position="285"/>
    </location>
</feature>
<dbReference type="EMBL" id="JAVXUO010002641">
    <property type="protein sequence ID" value="KAK2970830.1"/>
    <property type="molecule type" value="Genomic_DNA"/>
</dbReference>
<dbReference type="Proteomes" id="UP001187471">
    <property type="component" value="Unassembled WGS sequence"/>
</dbReference>
<dbReference type="Pfam" id="PF13639">
    <property type="entry name" value="zf-RING_2"/>
    <property type="match status" value="1"/>
</dbReference>
<dbReference type="Gene3D" id="3.30.40.10">
    <property type="entry name" value="Zinc/RING finger domain, C3HC4 (zinc finger)"/>
    <property type="match status" value="1"/>
</dbReference>